<dbReference type="RefSeq" id="WP_391936539.1">
    <property type="nucleotide sequence ID" value="NZ_JBIBSM010000016.1"/>
</dbReference>
<comment type="caution">
    <text evidence="1">The sequence shown here is derived from an EMBL/GenBank/DDBJ whole genome shotgun (WGS) entry which is preliminary data.</text>
</comment>
<reference evidence="1 2" key="1">
    <citation type="submission" date="2024-10" db="EMBL/GenBank/DDBJ databases">
        <title>The Natural Products Discovery Center: Release of the First 8490 Sequenced Strains for Exploring Actinobacteria Biosynthetic Diversity.</title>
        <authorList>
            <person name="Kalkreuter E."/>
            <person name="Kautsar S.A."/>
            <person name="Yang D."/>
            <person name="Bader C.D."/>
            <person name="Teijaro C.N."/>
            <person name="Fluegel L."/>
            <person name="Davis C.M."/>
            <person name="Simpson J.R."/>
            <person name="Lauterbach L."/>
            <person name="Steele A.D."/>
            <person name="Gui C."/>
            <person name="Meng S."/>
            <person name="Li G."/>
            <person name="Viehrig K."/>
            <person name="Ye F."/>
            <person name="Su P."/>
            <person name="Kiefer A.F."/>
            <person name="Nichols A."/>
            <person name="Cepeda A.J."/>
            <person name="Yan W."/>
            <person name="Fan B."/>
            <person name="Jiang Y."/>
            <person name="Adhikari A."/>
            <person name="Zheng C.-J."/>
            <person name="Schuster L."/>
            <person name="Cowan T.M."/>
            <person name="Smanski M.J."/>
            <person name="Chevrette M.G."/>
            <person name="De Carvalho L.P.S."/>
            <person name="Shen B."/>
        </authorList>
    </citation>
    <scope>NUCLEOTIDE SEQUENCE [LARGE SCALE GENOMIC DNA]</scope>
    <source>
        <strain evidence="1 2">NPDC015755</strain>
    </source>
</reference>
<sequence length="301" mass="33629">MVALDEVLSSLSEAESGLAARLAISRYARLMLLPGPGWWTGSLPHGFHEAVAEAVHWDEVVPDAGAVARLESLADEVIDLVDETPSGELYYPYQATIFVSSACWGLGEGRGHPKFLGRLWEDALRYAGHVDWQLRESRIPTEKQDPFQTLERTLWLRHTRLSGSEDETYRQLSEFSREVSKKYVDALRCALSEAATADFILLLDVTDKPRFEPIVGEWTGVPRARFDECIYPGRMVAADRTFFESPAFLYLWGVDETEVAALLREAGVSRVDVDVRARDGSVIEGGAFIADPVKSVTHWRG</sequence>
<dbReference type="Proteomes" id="UP001603013">
    <property type="component" value="Unassembled WGS sequence"/>
</dbReference>
<protein>
    <submittedName>
        <fullName evidence="1">Uncharacterized protein</fullName>
    </submittedName>
</protein>
<accession>A0ABW6YIL0</accession>
<evidence type="ECO:0000313" key="2">
    <source>
        <dbReference type="Proteomes" id="UP001603013"/>
    </source>
</evidence>
<organism evidence="1 2">
    <name type="scientific">Streptomyces lateritius</name>
    <dbReference type="NCBI Taxonomy" id="67313"/>
    <lineage>
        <taxon>Bacteria</taxon>
        <taxon>Bacillati</taxon>
        <taxon>Actinomycetota</taxon>
        <taxon>Actinomycetes</taxon>
        <taxon>Kitasatosporales</taxon>
        <taxon>Streptomycetaceae</taxon>
        <taxon>Streptomyces</taxon>
    </lineage>
</organism>
<keyword evidence="2" id="KW-1185">Reference proteome</keyword>
<gene>
    <name evidence="1" type="ORF">ACF05T_26340</name>
</gene>
<evidence type="ECO:0000313" key="1">
    <source>
        <dbReference type="EMBL" id="MFF8279598.1"/>
    </source>
</evidence>
<name>A0ABW6YIL0_9ACTN</name>
<proteinExistence type="predicted"/>
<dbReference type="EMBL" id="JBIBSM010000016">
    <property type="protein sequence ID" value="MFF8279598.1"/>
    <property type="molecule type" value="Genomic_DNA"/>
</dbReference>